<comment type="caution">
    <text evidence="2">The sequence shown here is derived from an EMBL/GenBank/DDBJ whole genome shotgun (WGS) entry which is preliminary data.</text>
</comment>
<protein>
    <submittedName>
        <fullName evidence="2">Uncharacterized protein</fullName>
    </submittedName>
</protein>
<dbReference type="InterPro" id="IPR029058">
    <property type="entry name" value="AB_hydrolase_fold"/>
</dbReference>
<evidence type="ECO:0000256" key="1">
    <source>
        <dbReference type="SAM" id="MobiDB-lite"/>
    </source>
</evidence>
<dbReference type="Gene3D" id="3.40.50.1820">
    <property type="entry name" value="alpha/beta hydrolase"/>
    <property type="match status" value="1"/>
</dbReference>
<feature type="region of interest" description="Disordered" evidence="1">
    <location>
        <begin position="13"/>
        <end position="47"/>
    </location>
</feature>
<gene>
    <name evidence="2" type="ORF">BCF74_12061</name>
</gene>
<name>A0A2T0UDT9_9MICO</name>
<feature type="compositionally biased region" description="Low complexity" evidence="1">
    <location>
        <begin position="13"/>
        <end position="23"/>
    </location>
</feature>
<dbReference type="SUPFAM" id="SSF53474">
    <property type="entry name" value="alpha/beta-Hydrolases"/>
    <property type="match status" value="1"/>
</dbReference>
<evidence type="ECO:0000313" key="3">
    <source>
        <dbReference type="Proteomes" id="UP000237822"/>
    </source>
</evidence>
<proteinExistence type="predicted"/>
<reference evidence="2 3" key="1">
    <citation type="submission" date="2018-03" db="EMBL/GenBank/DDBJ databases">
        <title>Genomic Encyclopedia of Archaeal and Bacterial Type Strains, Phase II (KMG-II): from individual species to whole genera.</title>
        <authorList>
            <person name="Goeker M."/>
        </authorList>
    </citation>
    <scope>NUCLEOTIDE SEQUENCE [LARGE SCALE GENOMIC DNA]</scope>
    <source>
        <strain evidence="2 3">ATCC BAA-1496</strain>
    </source>
</reference>
<keyword evidence="3" id="KW-1185">Reference proteome</keyword>
<dbReference type="EMBL" id="PVTI01000020">
    <property type="protein sequence ID" value="PRY56111.1"/>
    <property type="molecule type" value="Genomic_DNA"/>
</dbReference>
<evidence type="ECO:0000313" key="2">
    <source>
        <dbReference type="EMBL" id="PRY56111.1"/>
    </source>
</evidence>
<dbReference type="Proteomes" id="UP000237822">
    <property type="component" value="Unassembled WGS sequence"/>
</dbReference>
<organism evidence="2 3">
    <name type="scientific">Knoellia remsis</name>
    <dbReference type="NCBI Taxonomy" id="407159"/>
    <lineage>
        <taxon>Bacteria</taxon>
        <taxon>Bacillati</taxon>
        <taxon>Actinomycetota</taxon>
        <taxon>Actinomycetes</taxon>
        <taxon>Micrococcales</taxon>
        <taxon>Intrasporangiaceae</taxon>
        <taxon>Knoellia</taxon>
    </lineage>
</organism>
<accession>A0A2T0UDT9</accession>
<sequence length="269" mass="26740">MTASMTVLVMAGCGTSGSDPGGDSTDRDADAGASRTPSVTRSMPASVEERCKVPVKGEMVTVSAPGGTLSAGAIGDGTTGALLLHQTSGAGMCGWATYGAWLADKGVNVLMLDFCTHGQSQCEDALSKDWTAQVKAGVDALRKRGATSVTVVGASLGGVVALGVGQEAGADAIVDLSGPMEWPGVPDSTSAAKATTVPLLVSGAAADTGIDVAGLEAAVAASPATDKRFVPMPGQAHGWSGISDGMSVNPEFTPLATIVLKWVQGDYAG</sequence>
<dbReference type="AlphaFoldDB" id="A0A2T0UDT9"/>